<accession>A0ACD3RPF6</accession>
<protein>
    <submittedName>
        <fullName evidence="1">Uncharacterized protein</fullName>
    </submittedName>
</protein>
<dbReference type="EMBL" id="CM011676">
    <property type="protein sequence ID" value="TMS21344.1"/>
    <property type="molecule type" value="Genomic_DNA"/>
</dbReference>
<comment type="caution">
    <text evidence="1">The sequence shown here is derived from an EMBL/GenBank/DDBJ whole genome shotgun (WGS) entry which is preliminary data.</text>
</comment>
<proteinExistence type="predicted"/>
<name>A0ACD3RPF6_LARCR</name>
<reference evidence="1" key="1">
    <citation type="submission" date="2018-11" db="EMBL/GenBank/DDBJ databases">
        <title>The sequence and de novo assembly of Larimichthys crocea genome using PacBio and Hi-C technologies.</title>
        <authorList>
            <person name="Xu P."/>
            <person name="Chen B."/>
            <person name="Zhou Z."/>
            <person name="Ke Q."/>
            <person name="Wu Y."/>
            <person name="Bai H."/>
            <person name="Pu F."/>
        </authorList>
    </citation>
    <scope>NUCLEOTIDE SEQUENCE</scope>
    <source>
        <tissue evidence="1">Muscle</tissue>
    </source>
</reference>
<keyword evidence="2" id="KW-1185">Reference proteome</keyword>
<dbReference type="Proteomes" id="UP000793456">
    <property type="component" value="Chromosome III"/>
</dbReference>
<organism evidence="1 2">
    <name type="scientific">Larimichthys crocea</name>
    <name type="common">Large yellow croaker</name>
    <name type="synonym">Pseudosciaena crocea</name>
    <dbReference type="NCBI Taxonomy" id="215358"/>
    <lineage>
        <taxon>Eukaryota</taxon>
        <taxon>Metazoa</taxon>
        <taxon>Chordata</taxon>
        <taxon>Craniata</taxon>
        <taxon>Vertebrata</taxon>
        <taxon>Euteleostomi</taxon>
        <taxon>Actinopterygii</taxon>
        <taxon>Neopterygii</taxon>
        <taxon>Teleostei</taxon>
        <taxon>Neoteleostei</taxon>
        <taxon>Acanthomorphata</taxon>
        <taxon>Eupercaria</taxon>
        <taxon>Sciaenidae</taxon>
        <taxon>Larimichthys</taxon>
    </lineage>
</organism>
<gene>
    <name evidence="1" type="ORF">E3U43_015317</name>
</gene>
<evidence type="ECO:0000313" key="2">
    <source>
        <dbReference type="Proteomes" id="UP000793456"/>
    </source>
</evidence>
<sequence length="128" mass="13943">MPLIRTIASRAAPVLRGHTITQRASINSSAPKGQVGALETVVGLGLFTLAFLGPSGWVLANLESYKMNKRKGQCTSKPPWTLAQILNVEMVIGRYLPRFQDLDTSRKSVNPLNSGHGPKSSQNFEIKL</sequence>
<evidence type="ECO:0000313" key="1">
    <source>
        <dbReference type="EMBL" id="TMS21344.1"/>
    </source>
</evidence>